<dbReference type="EMBL" id="LR797474">
    <property type="protein sequence ID" value="CAB4219220.1"/>
    <property type="molecule type" value="Genomic_DNA"/>
</dbReference>
<dbReference type="GO" id="GO:0042026">
    <property type="term" value="P:protein refolding"/>
    <property type="evidence" value="ECO:0007669"/>
    <property type="project" value="InterPro"/>
</dbReference>
<dbReference type="Gene3D" id="3.30.260.10">
    <property type="entry name" value="TCP-1-like chaperonin intermediate domain"/>
    <property type="match status" value="1"/>
</dbReference>
<name>A0A6J5SVG3_9CAUD</name>
<dbReference type="InterPro" id="IPR002423">
    <property type="entry name" value="Cpn60/GroEL/TCP-1"/>
</dbReference>
<protein>
    <submittedName>
        <fullName evidence="3">GroL Chaperonin GroEL (HSP60 family)</fullName>
    </submittedName>
</protein>
<dbReference type="Pfam" id="PF00118">
    <property type="entry name" value="Cpn60_TCP1"/>
    <property type="match status" value="2"/>
</dbReference>
<dbReference type="GO" id="GO:0005524">
    <property type="term" value="F:ATP binding"/>
    <property type="evidence" value="ECO:0007669"/>
    <property type="project" value="InterPro"/>
</dbReference>
<dbReference type="NCBIfam" id="NF009487">
    <property type="entry name" value="PRK12849.1"/>
    <property type="match status" value="1"/>
</dbReference>
<evidence type="ECO:0000256" key="1">
    <source>
        <dbReference type="ARBA" id="ARBA00006607"/>
    </source>
</evidence>
<comment type="similarity">
    <text evidence="1">Belongs to the chaperonin (HSP60) family.</text>
</comment>
<evidence type="ECO:0000313" key="3">
    <source>
        <dbReference type="EMBL" id="CAB4219220.1"/>
    </source>
</evidence>
<dbReference type="Gene3D" id="1.10.560.10">
    <property type="entry name" value="GroEL-like equatorial domain"/>
    <property type="match status" value="1"/>
</dbReference>
<dbReference type="PANTHER" id="PTHR45633">
    <property type="entry name" value="60 KDA HEAT SHOCK PROTEIN, MITOCHONDRIAL"/>
    <property type="match status" value="1"/>
</dbReference>
<dbReference type="CDD" id="cd03344">
    <property type="entry name" value="GroEL"/>
    <property type="match status" value="1"/>
</dbReference>
<dbReference type="NCBIfam" id="NF009488">
    <property type="entry name" value="PRK12850.1"/>
    <property type="match status" value="1"/>
</dbReference>
<dbReference type="SUPFAM" id="SSF48592">
    <property type="entry name" value="GroEL equatorial domain-like"/>
    <property type="match status" value="1"/>
</dbReference>
<dbReference type="NCBIfam" id="TIGR02348">
    <property type="entry name" value="GroEL"/>
    <property type="match status" value="1"/>
</dbReference>
<dbReference type="NCBIfam" id="NF000592">
    <property type="entry name" value="PRK00013.1"/>
    <property type="match status" value="1"/>
</dbReference>
<organism evidence="3">
    <name type="scientific">uncultured Caudovirales phage</name>
    <dbReference type="NCBI Taxonomy" id="2100421"/>
    <lineage>
        <taxon>Viruses</taxon>
        <taxon>Duplodnaviria</taxon>
        <taxon>Heunggongvirae</taxon>
        <taxon>Uroviricota</taxon>
        <taxon>Caudoviricetes</taxon>
        <taxon>Peduoviridae</taxon>
        <taxon>Maltschvirus</taxon>
        <taxon>Maltschvirus maltsch</taxon>
    </lineage>
</organism>
<evidence type="ECO:0000256" key="2">
    <source>
        <dbReference type="ARBA" id="ARBA00023186"/>
    </source>
</evidence>
<dbReference type="PRINTS" id="PR00298">
    <property type="entry name" value="CHAPERONIN60"/>
</dbReference>
<dbReference type="GO" id="GO:0140662">
    <property type="term" value="F:ATP-dependent protein folding chaperone"/>
    <property type="evidence" value="ECO:0007669"/>
    <property type="project" value="InterPro"/>
</dbReference>
<dbReference type="NCBIfam" id="NF009489">
    <property type="entry name" value="PRK12851.1"/>
    <property type="match status" value="1"/>
</dbReference>
<sequence length="526" mass="56467">MKNTKFKAEARQHLATGINALADAVKVTLGPRGRNVVIARDNSVAITKDGVTVAREVQLENYMEDVGAQMVKQVANKVALEAGDGTTTATVLAHAIFTEGNRLVEIGAHPMDLKKGIEIGMKAIIENLKAQSTPVEDFEKIKQVATISANNDEEIGEIIADAMKAVGFDGIITAGESKTGETFVEIVEGMLFANGYLSPYFINNQEKNTVEFEKPIILLYDGKISNLADLIQYLEFSNKQRRPLLIISDSVDGEALNTMLVNKLQGTLRVAAVRAPGFGENRRAKLQDIAILTGGTLVSEMDGVTLKESIAANYVGSCDKVIITADTTTLIGGHGLADSITALTDDLKQQIAACENESQKIILKERLSKFEGGVAIIKIGATSEIEAREKSDRIDDALGATRSARAEGIVAGGGLALLKAIDQINVHSPNRDIELGIDIIKKACAQPFKTILENAGVNPDIVWDKIKNGAPGYNAKTEEYVDMFEAGIIDPVKVTRTALENAVSIAGLLITTDCLMVQIPQDKLPI</sequence>
<dbReference type="Gene3D" id="3.50.7.10">
    <property type="entry name" value="GroEL"/>
    <property type="match status" value="1"/>
</dbReference>
<dbReference type="FunFam" id="3.50.7.10:FF:000001">
    <property type="entry name" value="60 kDa chaperonin"/>
    <property type="match status" value="1"/>
</dbReference>
<reference evidence="3" key="1">
    <citation type="submission" date="2020-05" db="EMBL/GenBank/DDBJ databases">
        <authorList>
            <person name="Chiriac C."/>
            <person name="Salcher M."/>
            <person name="Ghai R."/>
            <person name="Kavagutti S V."/>
        </authorList>
    </citation>
    <scope>NUCLEOTIDE SEQUENCE</scope>
</reference>
<dbReference type="InterPro" id="IPR027409">
    <property type="entry name" value="GroEL-like_apical_dom_sf"/>
</dbReference>
<dbReference type="InterPro" id="IPR027410">
    <property type="entry name" value="TCP-1-like_intermed_sf"/>
</dbReference>
<dbReference type="InterPro" id="IPR001844">
    <property type="entry name" value="Cpn60/GroEL"/>
</dbReference>
<dbReference type="SUPFAM" id="SSF52029">
    <property type="entry name" value="GroEL apical domain-like"/>
    <property type="match status" value="1"/>
</dbReference>
<dbReference type="InterPro" id="IPR027413">
    <property type="entry name" value="GROEL-like_equatorial_sf"/>
</dbReference>
<proteinExistence type="inferred from homology"/>
<dbReference type="SUPFAM" id="SSF54849">
    <property type="entry name" value="GroEL-intermediate domain like"/>
    <property type="match status" value="1"/>
</dbReference>
<gene>
    <name evidence="3" type="ORF">UFOVP1604_303</name>
</gene>
<accession>A0A6J5SVG3</accession>
<keyword evidence="2" id="KW-0143">Chaperone</keyword>